<dbReference type="GO" id="GO:0005524">
    <property type="term" value="F:ATP binding"/>
    <property type="evidence" value="ECO:0007669"/>
    <property type="project" value="InterPro"/>
</dbReference>
<keyword evidence="2" id="KW-0143">Chaperone</keyword>
<evidence type="ECO:0000313" key="5">
    <source>
        <dbReference type="Proteomes" id="UP000193944"/>
    </source>
</evidence>
<name>A0A1Y1XPZ8_9FUNG</name>
<accession>A0A1Y1XPZ8</accession>
<evidence type="ECO:0000256" key="2">
    <source>
        <dbReference type="ARBA" id="ARBA00023186"/>
    </source>
</evidence>
<keyword evidence="5" id="KW-1185">Reference proteome</keyword>
<dbReference type="OrthoDB" id="2411717at2759"/>
<comment type="caution">
    <text evidence="4">The sequence shown here is derived from an EMBL/GenBank/DDBJ whole genome shotgun (WGS) entry which is preliminary data.</text>
</comment>
<dbReference type="Proteomes" id="UP000193944">
    <property type="component" value="Unassembled WGS sequence"/>
</dbReference>
<dbReference type="GO" id="GO:0051082">
    <property type="term" value="F:unfolded protein binding"/>
    <property type="evidence" value="ECO:0007669"/>
    <property type="project" value="InterPro"/>
</dbReference>
<keyword evidence="3" id="KW-0175">Coiled coil</keyword>
<protein>
    <submittedName>
        <fullName evidence="4">Uncharacterized protein</fullName>
    </submittedName>
</protein>
<gene>
    <name evidence="4" type="ORF">BCR32DRAFT_274238</name>
</gene>
<evidence type="ECO:0000256" key="3">
    <source>
        <dbReference type="SAM" id="Coils"/>
    </source>
</evidence>
<organism evidence="4 5">
    <name type="scientific">Anaeromyces robustus</name>
    <dbReference type="NCBI Taxonomy" id="1754192"/>
    <lineage>
        <taxon>Eukaryota</taxon>
        <taxon>Fungi</taxon>
        <taxon>Fungi incertae sedis</taxon>
        <taxon>Chytridiomycota</taxon>
        <taxon>Chytridiomycota incertae sedis</taxon>
        <taxon>Neocallimastigomycetes</taxon>
        <taxon>Neocallimastigales</taxon>
        <taxon>Neocallimastigaceae</taxon>
        <taxon>Anaeromyces</taxon>
    </lineage>
</organism>
<dbReference type="AlphaFoldDB" id="A0A1Y1XPZ8"/>
<feature type="coiled-coil region" evidence="3">
    <location>
        <begin position="90"/>
        <end position="117"/>
    </location>
</feature>
<reference evidence="4 5" key="1">
    <citation type="submission" date="2016-08" db="EMBL/GenBank/DDBJ databases">
        <title>A Parts List for Fungal Cellulosomes Revealed by Comparative Genomics.</title>
        <authorList>
            <consortium name="DOE Joint Genome Institute"/>
            <person name="Haitjema C.H."/>
            <person name="Gilmore S.P."/>
            <person name="Henske J.K."/>
            <person name="Solomon K.V."/>
            <person name="De Groot R."/>
            <person name="Kuo A."/>
            <person name="Mondo S.J."/>
            <person name="Salamov A.A."/>
            <person name="Labutti K."/>
            <person name="Zhao Z."/>
            <person name="Chiniquy J."/>
            <person name="Barry K."/>
            <person name="Brewer H.M."/>
            <person name="Purvine S.O."/>
            <person name="Wright A.T."/>
            <person name="Boxma B."/>
            <person name="Van Alen T."/>
            <person name="Hackstein J.H."/>
            <person name="Baker S.E."/>
            <person name="Grigoriev I.V."/>
            <person name="O'Malley M.A."/>
        </authorList>
    </citation>
    <scope>NUCLEOTIDE SEQUENCE [LARGE SCALE GENOMIC DNA]</scope>
    <source>
        <strain evidence="4 5">S4</strain>
    </source>
</reference>
<sequence length="187" mass="22033">MMILSERGFSFIFGSVLVKTLRIYNARNKIIAMKMKRREKKRNTHFQMRFDTYSLNYSTNRTKLSEFLMFYSTKSIQQFMEYDGHTLQNVTKESLELEEDENEKKKCEEEKTRFEELSLTLRDSVISTYIASKKTMEINPEHLIIKSQRNDIGGAATSNLYAYRCTCSIHMGDGYIVILRIFLPTIK</sequence>
<dbReference type="Pfam" id="PF00183">
    <property type="entry name" value="HSP90"/>
    <property type="match status" value="1"/>
</dbReference>
<reference evidence="4 5" key="2">
    <citation type="submission" date="2016-08" db="EMBL/GenBank/DDBJ databases">
        <title>Pervasive Adenine N6-methylation of Active Genes in Fungi.</title>
        <authorList>
            <consortium name="DOE Joint Genome Institute"/>
            <person name="Mondo S.J."/>
            <person name="Dannebaum R.O."/>
            <person name="Kuo R.C."/>
            <person name="Labutti K."/>
            <person name="Haridas S."/>
            <person name="Kuo A."/>
            <person name="Salamov A."/>
            <person name="Ahrendt S.R."/>
            <person name="Lipzen A."/>
            <person name="Sullivan W."/>
            <person name="Andreopoulos W.B."/>
            <person name="Clum A."/>
            <person name="Lindquist E."/>
            <person name="Daum C."/>
            <person name="Ramamoorthy G.K."/>
            <person name="Gryganskyi A."/>
            <person name="Culley D."/>
            <person name="Magnuson J.K."/>
            <person name="James T.Y."/>
            <person name="O'Malley M.A."/>
            <person name="Stajich J.E."/>
            <person name="Spatafora J.W."/>
            <person name="Visel A."/>
            <person name="Grigoriev I.V."/>
        </authorList>
    </citation>
    <scope>NUCLEOTIDE SEQUENCE [LARGE SCALE GENOMIC DNA]</scope>
    <source>
        <strain evidence="4 5">S4</strain>
    </source>
</reference>
<dbReference type="GO" id="GO:0140662">
    <property type="term" value="F:ATP-dependent protein folding chaperone"/>
    <property type="evidence" value="ECO:0007669"/>
    <property type="project" value="InterPro"/>
</dbReference>
<evidence type="ECO:0000256" key="1">
    <source>
        <dbReference type="ARBA" id="ARBA00008239"/>
    </source>
</evidence>
<proteinExistence type="inferred from homology"/>
<dbReference type="InterPro" id="IPR001404">
    <property type="entry name" value="Hsp90_fam"/>
</dbReference>
<dbReference type="GO" id="GO:0016887">
    <property type="term" value="F:ATP hydrolysis activity"/>
    <property type="evidence" value="ECO:0007669"/>
    <property type="project" value="InterPro"/>
</dbReference>
<dbReference type="EMBL" id="MCFG01000005">
    <property type="protein sequence ID" value="ORX87817.1"/>
    <property type="molecule type" value="Genomic_DNA"/>
</dbReference>
<dbReference type="STRING" id="1754192.A0A1Y1XPZ8"/>
<comment type="similarity">
    <text evidence="1">Belongs to the heat shock protein 90 family.</text>
</comment>
<evidence type="ECO:0000313" key="4">
    <source>
        <dbReference type="EMBL" id="ORX87817.1"/>
    </source>
</evidence>